<evidence type="ECO:0000313" key="3">
    <source>
        <dbReference type="Proteomes" id="UP000238196"/>
    </source>
</evidence>
<name>A0A2S5KS60_9PROT</name>
<dbReference type="InterPro" id="IPR017462">
    <property type="entry name" value="Sulphur_relay_TusC/DsrF"/>
</dbReference>
<dbReference type="PANTHER" id="PTHR38780">
    <property type="entry name" value="PROTEIN TUSC"/>
    <property type="match status" value="1"/>
</dbReference>
<evidence type="ECO:0000313" key="2">
    <source>
        <dbReference type="EMBL" id="PPC77359.1"/>
    </source>
</evidence>
<gene>
    <name evidence="2" type="primary">tusC</name>
    <name evidence="2" type="ORF">C4K68_10855</name>
</gene>
<dbReference type="Gene3D" id="3.40.1260.10">
    <property type="entry name" value="DsrEFH-like"/>
    <property type="match status" value="1"/>
</dbReference>
<dbReference type="EMBL" id="PRLP01000034">
    <property type="protein sequence ID" value="PPC77359.1"/>
    <property type="molecule type" value="Genomic_DNA"/>
</dbReference>
<proteinExistence type="inferred from homology"/>
<sequence>MHLAFLLRHPPYSKQHAREGLEAALAAAAFGQEISLYFMGDGVLQLLPEQKAAQLAAKDTSKMLQALDMYDIENVYVDRTSLQARGIPEDALAIKCTAIDSKQIRHQLATAQQVFCF</sequence>
<dbReference type="Pfam" id="PF02635">
    <property type="entry name" value="DsrE"/>
    <property type="match status" value="1"/>
</dbReference>
<protein>
    <submittedName>
        <fullName evidence="2">Sulfurtransferase complex subunit TusC</fullName>
    </submittedName>
</protein>
<dbReference type="InterPro" id="IPR003787">
    <property type="entry name" value="Sulphur_relay_DsrE/F-like"/>
</dbReference>
<dbReference type="SUPFAM" id="SSF75169">
    <property type="entry name" value="DsrEFH-like"/>
    <property type="match status" value="1"/>
</dbReference>
<organism evidence="2 3">
    <name type="scientific">Proteobacteria bacterium 228</name>
    <dbReference type="NCBI Taxonomy" id="2083153"/>
    <lineage>
        <taxon>Bacteria</taxon>
        <taxon>Pseudomonadati</taxon>
        <taxon>Pseudomonadota</taxon>
    </lineage>
</organism>
<dbReference type="NCBIfam" id="TIGR03010">
    <property type="entry name" value="sulf_tusC_dsrF"/>
    <property type="match status" value="1"/>
</dbReference>
<dbReference type="InterPro" id="IPR027396">
    <property type="entry name" value="DsrEFH-like"/>
</dbReference>
<dbReference type="PANTHER" id="PTHR38780:SF1">
    <property type="entry name" value="PROTEIN TUSC"/>
    <property type="match status" value="1"/>
</dbReference>
<evidence type="ECO:0000256" key="1">
    <source>
        <dbReference type="ARBA" id="ARBA00005996"/>
    </source>
</evidence>
<reference evidence="2 3" key="1">
    <citation type="submission" date="2018-02" db="EMBL/GenBank/DDBJ databases">
        <title>novel marine gammaproteobacteria from coastal saline agro ecosystem.</title>
        <authorList>
            <person name="Krishnan R."/>
            <person name="Ramesh Kumar N."/>
        </authorList>
    </citation>
    <scope>NUCLEOTIDE SEQUENCE [LARGE SCALE GENOMIC DNA]</scope>
    <source>
        <strain evidence="2 3">228</strain>
    </source>
</reference>
<comment type="caution">
    <text evidence="2">The sequence shown here is derived from an EMBL/GenBank/DDBJ whole genome shotgun (WGS) entry which is preliminary data.</text>
</comment>
<comment type="similarity">
    <text evidence="1">Belongs to the DsrF/TusC family.</text>
</comment>
<dbReference type="OrthoDB" id="9789418at2"/>
<dbReference type="AlphaFoldDB" id="A0A2S5KS60"/>
<accession>A0A2S5KS60</accession>
<dbReference type="Proteomes" id="UP000238196">
    <property type="component" value="Unassembled WGS sequence"/>
</dbReference>
<dbReference type="NCBIfam" id="NF001238">
    <property type="entry name" value="PRK00211.1"/>
    <property type="match status" value="1"/>
</dbReference>